<evidence type="ECO:0000256" key="1">
    <source>
        <dbReference type="SAM" id="Coils"/>
    </source>
</evidence>
<evidence type="ECO:0000313" key="3">
    <source>
        <dbReference type="Proteomes" id="UP001446871"/>
    </source>
</evidence>
<name>A0ABR1VKY6_9PEZI</name>
<reference evidence="2 3" key="1">
    <citation type="submission" date="2023-01" db="EMBL/GenBank/DDBJ databases">
        <title>Analysis of 21 Apiospora genomes using comparative genomics revels a genus with tremendous synthesis potential of carbohydrate active enzymes and secondary metabolites.</title>
        <authorList>
            <person name="Sorensen T."/>
        </authorList>
    </citation>
    <scope>NUCLEOTIDE SEQUENCE [LARGE SCALE GENOMIC DNA]</scope>
    <source>
        <strain evidence="2 3">CBS 83171</strain>
    </source>
</reference>
<keyword evidence="3" id="KW-1185">Reference proteome</keyword>
<keyword evidence="1" id="KW-0175">Coiled coil</keyword>
<evidence type="ECO:0000313" key="2">
    <source>
        <dbReference type="EMBL" id="KAK8071896.1"/>
    </source>
</evidence>
<protein>
    <submittedName>
        <fullName evidence="2">Uncharacterized protein</fullName>
    </submittedName>
</protein>
<feature type="coiled-coil region" evidence="1">
    <location>
        <begin position="206"/>
        <end position="247"/>
    </location>
</feature>
<dbReference type="EMBL" id="JAQQWM010000003">
    <property type="protein sequence ID" value="KAK8071896.1"/>
    <property type="molecule type" value="Genomic_DNA"/>
</dbReference>
<proteinExistence type="predicted"/>
<accession>A0ABR1VKY6</accession>
<dbReference type="Proteomes" id="UP001446871">
    <property type="component" value="Unassembled WGS sequence"/>
</dbReference>
<sequence length="537" mass="62034">MANNIFDYFSAVLEPHDILTLRQAFREQGNVMLIGYDLPQLQNVAASTLGSPASPKHLILTWYGTKSTFVLNSNSKKSFPSSRDSRVTLWISPPSDTLFSVYVDKHSNYVRNDGTTNVAYLYDKEPRLRAVKLAYVEDIWSQRSTLVFQDDNLLSYTREEKPYSIYNTNVYLRSNNSPQQTTNSYFHGLKQQLQDNCAESTFQKDLKKARNELHEEKHAKSVLQNELNQARNELQATATTMETLRKNWKKAASQLAQFRSPEIGQYQLPDSDLIKAVYHLRYEIQNFSMQYFAVTSSKQFVDAPNNVYWKYIIETTPHIHGYRDHLKSKVRGENVIQSFLWRLLAGEVFEKFRWVARLQEPMSRIYETLRPDVVMPETDREFQIWKATTSNLIIKRMGHDNEQANREEPTNISCSLAKQALNAIRPYLEGSEEKLMCDLQSMIQLSIDLDQDICRLRARYKWIFPPLEESVRFNPDTMAVGTGQVEPRSGESVNMIIAPALIKQGKQTGQDFDVENSMLKMEVNCVDANPDSYFAQT</sequence>
<comment type="caution">
    <text evidence="2">The sequence shown here is derived from an EMBL/GenBank/DDBJ whole genome shotgun (WGS) entry which is preliminary data.</text>
</comment>
<organism evidence="2 3">
    <name type="scientific">Apiospora saccharicola</name>
    <dbReference type="NCBI Taxonomy" id="335842"/>
    <lineage>
        <taxon>Eukaryota</taxon>
        <taxon>Fungi</taxon>
        <taxon>Dikarya</taxon>
        <taxon>Ascomycota</taxon>
        <taxon>Pezizomycotina</taxon>
        <taxon>Sordariomycetes</taxon>
        <taxon>Xylariomycetidae</taxon>
        <taxon>Amphisphaeriales</taxon>
        <taxon>Apiosporaceae</taxon>
        <taxon>Apiospora</taxon>
    </lineage>
</organism>
<gene>
    <name evidence="2" type="ORF">PG996_005244</name>
</gene>